<evidence type="ECO:0000313" key="4">
    <source>
        <dbReference type="Proteomes" id="UP001230915"/>
    </source>
</evidence>
<reference evidence="3 4" key="1">
    <citation type="submission" date="2023-08" db="EMBL/GenBank/DDBJ databases">
        <title>Mesonia sp. MT50, isolated from deep-sea sediment of the Mariana Trench.</title>
        <authorList>
            <person name="Fu H."/>
        </authorList>
    </citation>
    <scope>NUCLEOTIDE SEQUENCE [LARGE SCALE GENOMIC DNA]</scope>
    <source>
        <strain evidence="3 4">MT50</strain>
    </source>
</reference>
<dbReference type="PROSITE" id="PS50894">
    <property type="entry name" value="HPT"/>
    <property type="match status" value="1"/>
</dbReference>
<dbReference type="InterPro" id="IPR036641">
    <property type="entry name" value="HPT_dom_sf"/>
</dbReference>
<accession>A0ABU1A1H7</accession>
<evidence type="ECO:0000256" key="1">
    <source>
        <dbReference type="PROSITE-ProRule" id="PRU00110"/>
    </source>
</evidence>
<evidence type="ECO:0000313" key="3">
    <source>
        <dbReference type="EMBL" id="MDQ7916828.1"/>
    </source>
</evidence>
<sequence>MKIYDLQQVNEMAGGDEEFVKEIVKAFLEELPPDVALLREAVENNNPELAYSFAHKMKPNLQIFGLELSENIKNLESWSKEARDREEILEDVVYIEERVFLACEAFKKDFNIS</sequence>
<name>A0ABU1A1H7_9FLAO</name>
<keyword evidence="1" id="KW-0597">Phosphoprotein</keyword>
<dbReference type="EMBL" id="JAVHUL010000008">
    <property type="protein sequence ID" value="MDQ7916828.1"/>
    <property type="molecule type" value="Genomic_DNA"/>
</dbReference>
<feature type="domain" description="HPt" evidence="2">
    <location>
        <begin position="16"/>
        <end position="113"/>
    </location>
</feature>
<dbReference type="SUPFAM" id="SSF47226">
    <property type="entry name" value="Histidine-containing phosphotransfer domain, HPT domain"/>
    <property type="match status" value="1"/>
</dbReference>
<evidence type="ECO:0000259" key="2">
    <source>
        <dbReference type="PROSITE" id="PS50894"/>
    </source>
</evidence>
<dbReference type="InterPro" id="IPR008207">
    <property type="entry name" value="Sig_transdc_His_kin_Hpt_dom"/>
</dbReference>
<comment type="caution">
    <text evidence="3">The sequence shown here is derived from an EMBL/GenBank/DDBJ whole genome shotgun (WGS) entry which is preliminary data.</text>
</comment>
<keyword evidence="4" id="KW-1185">Reference proteome</keyword>
<feature type="modified residue" description="Phosphohistidine" evidence="1">
    <location>
        <position position="55"/>
    </location>
</feature>
<dbReference type="RefSeq" id="WP_308863489.1">
    <property type="nucleotide sequence ID" value="NZ_JAVHUL010000008.1"/>
</dbReference>
<proteinExistence type="predicted"/>
<protein>
    <submittedName>
        <fullName evidence="3">Hpt domain-containing protein</fullName>
    </submittedName>
</protein>
<gene>
    <name evidence="3" type="ORF">RBU60_04520</name>
</gene>
<dbReference type="Gene3D" id="1.20.120.160">
    <property type="entry name" value="HPT domain"/>
    <property type="match status" value="1"/>
</dbReference>
<organism evidence="3 4">
    <name type="scientific">Mesonia profundi</name>
    <dbReference type="NCBI Taxonomy" id="3070998"/>
    <lineage>
        <taxon>Bacteria</taxon>
        <taxon>Pseudomonadati</taxon>
        <taxon>Bacteroidota</taxon>
        <taxon>Flavobacteriia</taxon>
        <taxon>Flavobacteriales</taxon>
        <taxon>Flavobacteriaceae</taxon>
        <taxon>Mesonia</taxon>
    </lineage>
</organism>
<dbReference type="Proteomes" id="UP001230915">
    <property type="component" value="Unassembled WGS sequence"/>
</dbReference>